<dbReference type="GO" id="GO:0003700">
    <property type="term" value="F:DNA-binding transcription factor activity"/>
    <property type="evidence" value="ECO:0007669"/>
    <property type="project" value="InterPro"/>
</dbReference>
<evidence type="ECO:0000259" key="7">
    <source>
        <dbReference type="PROSITE" id="PS01124"/>
    </source>
</evidence>
<evidence type="ECO:0000259" key="8">
    <source>
        <dbReference type="PROSITE" id="PS50110"/>
    </source>
</evidence>
<feature type="domain" description="Response regulatory" evidence="8">
    <location>
        <begin position="3"/>
        <end position="121"/>
    </location>
</feature>
<organism evidence="9 12">
    <name type="scientific">Clostridium cochlearium</name>
    <dbReference type="NCBI Taxonomy" id="1494"/>
    <lineage>
        <taxon>Bacteria</taxon>
        <taxon>Bacillati</taxon>
        <taxon>Bacillota</taxon>
        <taxon>Clostridia</taxon>
        <taxon>Eubacteriales</taxon>
        <taxon>Clostridiaceae</taxon>
        <taxon>Clostridium</taxon>
    </lineage>
</organism>
<evidence type="ECO:0000256" key="2">
    <source>
        <dbReference type="ARBA" id="ARBA00023015"/>
    </source>
</evidence>
<evidence type="ECO:0000313" key="12">
    <source>
        <dbReference type="Proteomes" id="UP000528432"/>
    </source>
</evidence>
<name>A0A239ZP77_CLOCO</name>
<dbReference type="Proteomes" id="UP000528432">
    <property type="component" value="Unassembled WGS sequence"/>
</dbReference>
<feature type="modified residue" description="4-aspartylphosphate" evidence="6">
    <location>
        <position position="56"/>
    </location>
</feature>
<dbReference type="PROSITE" id="PS50110">
    <property type="entry name" value="RESPONSE_REGULATORY"/>
    <property type="match status" value="1"/>
</dbReference>
<dbReference type="Proteomes" id="UP000250223">
    <property type="component" value="Unassembled WGS sequence"/>
</dbReference>
<dbReference type="InterPro" id="IPR001789">
    <property type="entry name" value="Sig_transdc_resp-reg_receiver"/>
</dbReference>
<protein>
    <recommendedName>
        <fullName evidence="1">Stage 0 sporulation protein A homolog</fullName>
    </recommendedName>
</protein>
<dbReference type="EMBL" id="JABFIF010000005">
    <property type="protein sequence ID" value="NOH15589.1"/>
    <property type="molecule type" value="Genomic_DNA"/>
</dbReference>
<dbReference type="PROSITE" id="PS00041">
    <property type="entry name" value="HTH_ARAC_FAMILY_1"/>
    <property type="match status" value="1"/>
</dbReference>
<dbReference type="InterPro" id="IPR011006">
    <property type="entry name" value="CheY-like_superfamily"/>
</dbReference>
<feature type="domain" description="HTH araC/xylS-type" evidence="7">
    <location>
        <begin position="146"/>
        <end position="244"/>
    </location>
</feature>
<dbReference type="CDD" id="cd17536">
    <property type="entry name" value="REC_YesN-like"/>
    <property type="match status" value="1"/>
</dbReference>
<dbReference type="InterPro" id="IPR018062">
    <property type="entry name" value="HTH_AraC-typ_CS"/>
</dbReference>
<keyword evidence="2" id="KW-0805">Transcription regulation</keyword>
<dbReference type="InterPro" id="IPR009057">
    <property type="entry name" value="Homeodomain-like_sf"/>
</dbReference>
<evidence type="ECO:0000313" key="11">
    <source>
        <dbReference type="Proteomes" id="UP000250223"/>
    </source>
</evidence>
<reference evidence="9 12" key="2">
    <citation type="submission" date="2020-05" db="EMBL/GenBank/DDBJ databases">
        <title>Draft genome sequence of Clostridium cochlearium strain AGROS13 isolated from a sheep dairy farm in New Zealand.</title>
        <authorList>
            <person name="Gupta T.B."/>
            <person name="Jauregui R."/>
            <person name="Risson A.N."/>
            <person name="Brightwell G."/>
            <person name="Maclean P."/>
        </authorList>
    </citation>
    <scope>NUCLEOTIDE SEQUENCE [LARGE SCALE GENOMIC DNA]</scope>
    <source>
        <strain evidence="9 12">AGROS13</strain>
    </source>
</reference>
<dbReference type="PANTHER" id="PTHR43280">
    <property type="entry name" value="ARAC-FAMILY TRANSCRIPTIONAL REGULATOR"/>
    <property type="match status" value="1"/>
</dbReference>
<evidence type="ECO:0000313" key="9">
    <source>
        <dbReference type="EMBL" id="NOH15589.1"/>
    </source>
</evidence>
<evidence type="ECO:0000256" key="6">
    <source>
        <dbReference type="PROSITE-ProRule" id="PRU00169"/>
    </source>
</evidence>
<accession>A0A239ZP77</accession>
<sequence>MLKLLIAEDEILERKALRFIIEKNLNDKITIVGEASDGSNALNLAKKTSPEIILMDIKMPEMNGLECQKIISKILPNSKTIILTAYDNFKFAQNAIKVHAFDYLLKPAEPRELVDSINNVIDYINNKSKKDIIEDKFHIKNNDIIDKAINFININYNKDINLDMVSSHVHLNPQYFSRYFKSKVGINFVDYLSKVRIDNAKKLLINSNENIKWISFKVGYIDPAYFSKVFLKLEGVSPNTFRFYNKNDII</sequence>
<dbReference type="Gene3D" id="3.40.50.2300">
    <property type="match status" value="1"/>
</dbReference>
<comment type="function">
    <text evidence="5">May play the central regulatory role in sporulation. It may be an element of the effector pathway responsible for the activation of sporulation genes in response to nutritional stress. Spo0A may act in concert with spo0H (a sigma factor) to control the expression of some genes that are critical to the sporulation process.</text>
</comment>
<dbReference type="SUPFAM" id="SSF46689">
    <property type="entry name" value="Homeodomain-like"/>
    <property type="match status" value="2"/>
</dbReference>
<dbReference type="SUPFAM" id="SSF52172">
    <property type="entry name" value="CheY-like"/>
    <property type="match status" value="1"/>
</dbReference>
<dbReference type="InterPro" id="IPR018060">
    <property type="entry name" value="HTH_AraC"/>
</dbReference>
<evidence type="ECO:0000313" key="10">
    <source>
        <dbReference type="EMBL" id="SQB36768.1"/>
    </source>
</evidence>
<keyword evidence="4" id="KW-0804">Transcription</keyword>
<dbReference type="AlphaFoldDB" id="A0A239ZP77"/>
<dbReference type="PANTHER" id="PTHR43280:SF28">
    <property type="entry name" value="HTH-TYPE TRANSCRIPTIONAL ACTIVATOR RHAS"/>
    <property type="match status" value="1"/>
</dbReference>
<proteinExistence type="predicted"/>
<reference evidence="10 11" key="1">
    <citation type="submission" date="2018-06" db="EMBL/GenBank/DDBJ databases">
        <authorList>
            <consortium name="Pathogen Informatics"/>
            <person name="Doyle S."/>
        </authorList>
    </citation>
    <scope>NUCLEOTIDE SEQUENCE [LARGE SCALE GENOMIC DNA]</scope>
    <source>
        <strain evidence="10 11">NCTC13028</strain>
    </source>
</reference>
<dbReference type="Pfam" id="PF00072">
    <property type="entry name" value="Response_reg"/>
    <property type="match status" value="1"/>
</dbReference>
<dbReference type="PROSITE" id="PS01124">
    <property type="entry name" value="HTH_ARAC_FAMILY_2"/>
    <property type="match status" value="1"/>
</dbReference>
<keyword evidence="6" id="KW-0597">Phosphoprotein</keyword>
<evidence type="ECO:0000256" key="5">
    <source>
        <dbReference type="ARBA" id="ARBA00024867"/>
    </source>
</evidence>
<evidence type="ECO:0000256" key="4">
    <source>
        <dbReference type="ARBA" id="ARBA00023163"/>
    </source>
</evidence>
<dbReference type="SMART" id="SM00342">
    <property type="entry name" value="HTH_ARAC"/>
    <property type="match status" value="1"/>
</dbReference>
<dbReference type="Pfam" id="PF12833">
    <property type="entry name" value="HTH_18"/>
    <property type="match status" value="1"/>
</dbReference>
<evidence type="ECO:0000256" key="1">
    <source>
        <dbReference type="ARBA" id="ARBA00018672"/>
    </source>
</evidence>
<keyword evidence="3" id="KW-0238">DNA-binding</keyword>
<dbReference type="GO" id="GO:0043565">
    <property type="term" value="F:sequence-specific DNA binding"/>
    <property type="evidence" value="ECO:0007669"/>
    <property type="project" value="InterPro"/>
</dbReference>
<dbReference type="RefSeq" id="WP_095177528.1">
    <property type="nucleotide sequence ID" value="NZ_JAAZKZ010000042.1"/>
</dbReference>
<dbReference type="GO" id="GO:0000160">
    <property type="term" value="P:phosphorelay signal transduction system"/>
    <property type="evidence" value="ECO:0007669"/>
    <property type="project" value="InterPro"/>
</dbReference>
<gene>
    <name evidence="9" type="ORF">HMJ28_04160</name>
    <name evidence="10" type="ORF">NCTC13028_02578</name>
</gene>
<dbReference type="EMBL" id="UAWC01000027">
    <property type="protein sequence ID" value="SQB36768.1"/>
    <property type="molecule type" value="Genomic_DNA"/>
</dbReference>
<dbReference type="Gene3D" id="1.10.10.60">
    <property type="entry name" value="Homeodomain-like"/>
    <property type="match status" value="2"/>
</dbReference>
<evidence type="ECO:0000256" key="3">
    <source>
        <dbReference type="ARBA" id="ARBA00023125"/>
    </source>
</evidence>
<dbReference type="SMART" id="SM00448">
    <property type="entry name" value="REC"/>
    <property type="match status" value="1"/>
</dbReference>
<dbReference type="GeneID" id="70576717"/>